<dbReference type="Gene3D" id="2.60.40.10">
    <property type="entry name" value="Immunoglobulins"/>
    <property type="match status" value="1"/>
</dbReference>
<dbReference type="GO" id="GO:0006955">
    <property type="term" value="P:immune response"/>
    <property type="evidence" value="ECO:0007669"/>
    <property type="project" value="TreeGrafter"/>
</dbReference>
<dbReference type="Pfam" id="PF00129">
    <property type="entry name" value="MHC_I"/>
    <property type="match status" value="1"/>
</dbReference>
<dbReference type="PANTHER" id="PTHR16675">
    <property type="entry name" value="MHC CLASS I-RELATED"/>
    <property type="match status" value="1"/>
</dbReference>
<dbReference type="SUPFAM" id="SSF54452">
    <property type="entry name" value="MHC antigen-recognition domain"/>
    <property type="match status" value="1"/>
</dbReference>
<keyword evidence="3" id="KW-0472">Membrane</keyword>
<evidence type="ECO:0000256" key="3">
    <source>
        <dbReference type="SAM" id="Phobius"/>
    </source>
</evidence>
<dbReference type="SMART" id="SM00407">
    <property type="entry name" value="IGc1"/>
    <property type="match status" value="1"/>
</dbReference>
<dbReference type="STRING" id="7994.ENSAMXP00000053548"/>
<protein>
    <recommendedName>
        <fullName evidence="4">Ig-like domain-containing protein</fullName>
    </recommendedName>
</protein>
<dbReference type="InterPro" id="IPR036179">
    <property type="entry name" value="Ig-like_dom_sf"/>
</dbReference>
<dbReference type="GO" id="GO:0005615">
    <property type="term" value="C:extracellular space"/>
    <property type="evidence" value="ECO:0007669"/>
    <property type="project" value="TreeGrafter"/>
</dbReference>
<dbReference type="InterPro" id="IPR001039">
    <property type="entry name" value="MHC_I_a_a1/a2"/>
</dbReference>
<dbReference type="Gene3D" id="3.30.500.10">
    <property type="entry name" value="MHC class I-like antigen recognition-like"/>
    <property type="match status" value="1"/>
</dbReference>
<organism evidence="5 6">
    <name type="scientific">Astyanax mexicanus</name>
    <name type="common">Blind cave fish</name>
    <name type="synonym">Astyanax fasciatus mexicanus</name>
    <dbReference type="NCBI Taxonomy" id="7994"/>
    <lineage>
        <taxon>Eukaryota</taxon>
        <taxon>Metazoa</taxon>
        <taxon>Chordata</taxon>
        <taxon>Craniata</taxon>
        <taxon>Vertebrata</taxon>
        <taxon>Euteleostomi</taxon>
        <taxon>Actinopterygii</taxon>
        <taxon>Neopterygii</taxon>
        <taxon>Teleostei</taxon>
        <taxon>Ostariophysi</taxon>
        <taxon>Characiformes</taxon>
        <taxon>Characoidei</taxon>
        <taxon>Acestrorhamphidae</taxon>
        <taxon>Acestrorhamphinae</taxon>
        <taxon>Astyanax</taxon>
    </lineage>
</organism>
<dbReference type="InterPro" id="IPR011161">
    <property type="entry name" value="MHC_I-like_Ag-recog"/>
</dbReference>
<dbReference type="Ensembl" id="ENSAMXT00000038377.1">
    <property type="protein sequence ID" value="ENSAMXP00000053548.1"/>
    <property type="gene ID" value="ENSAMXG00000009348.2"/>
</dbReference>
<dbReference type="InterPro" id="IPR037055">
    <property type="entry name" value="MHC_I-like_Ag-recog_sf"/>
</dbReference>
<dbReference type="GeneTree" id="ENSGT01120000271828"/>
<evidence type="ECO:0000256" key="1">
    <source>
        <dbReference type="ARBA" id="ARBA00023180"/>
    </source>
</evidence>
<dbReference type="AlphaFoldDB" id="A0A3B1KG83"/>
<dbReference type="GO" id="GO:0009897">
    <property type="term" value="C:external side of plasma membrane"/>
    <property type="evidence" value="ECO:0007669"/>
    <property type="project" value="TreeGrafter"/>
</dbReference>
<evidence type="ECO:0000313" key="6">
    <source>
        <dbReference type="Proteomes" id="UP000018467"/>
    </source>
</evidence>
<comment type="similarity">
    <text evidence="2">Belongs to the MHC class I family.</text>
</comment>
<sequence>SHRFLRQCLRVHQLHTSKPTHSLQYFFTTVTPGISLPEFTAVGQVDAEQAEYYDSNNRTLVLKVNWLKKSDDEEHWKMKLQSAANQEELNKSLLSEVLKLLNQTKQSEHEHPHSYVFNQGIKRMTGCELDDDGSKRGYDQFGYDGEDLVRLDLNSETWIAAVPQVLPFTQTSSTQPSIQFIQHACINWVQKYVKYGKSVLERKDRPEVSLFQKNSSSPVVCHATGFFPKAVMITWQKNGEDLNEDVELRETLPNQDGTFQKRSILTVSPEELKNNNYTCVIQHSSLEKELVLLVSDLSVGLIVGVMVGALLLVIIICAAVFIWKRRSSGVTPDSASVNSGKSVCHVPLLSITMNVLRDLGLMKSVFYMVLF</sequence>
<feature type="domain" description="Ig-like" evidence="4">
    <location>
        <begin position="176"/>
        <end position="291"/>
    </location>
</feature>
<dbReference type="InterPro" id="IPR003597">
    <property type="entry name" value="Ig_C1-set"/>
</dbReference>
<keyword evidence="1" id="KW-0325">Glycoprotein</keyword>
<dbReference type="PRINTS" id="PR01638">
    <property type="entry name" value="MHCCLASSI"/>
</dbReference>
<dbReference type="InterPro" id="IPR007110">
    <property type="entry name" value="Ig-like_dom"/>
</dbReference>
<reference evidence="6" key="2">
    <citation type="journal article" date="2014" name="Nat. Commun.">
        <title>The cavefish genome reveals candidate genes for eye loss.</title>
        <authorList>
            <person name="McGaugh S.E."/>
            <person name="Gross J.B."/>
            <person name="Aken B."/>
            <person name="Blin M."/>
            <person name="Borowsky R."/>
            <person name="Chalopin D."/>
            <person name="Hinaux H."/>
            <person name="Jeffery W.R."/>
            <person name="Keene A."/>
            <person name="Ma L."/>
            <person name="Minx P."/>
            <person name="Murphy D."/>
            <person name="O'Quin K.E."/>
            <person name="Retaux S."/>
            <person name="Rohner N."/>
            <person name="Searle S.M."/>
            <person name="Stahl B.A."/>
            <person name="Tabin C."/>
            <person name="Volff J.N."/>
            <person name="Yoshizawa M."/>
            <person name="Warren W.C."/>
        </authorList>
    </citation>
    <scope>NUCLEOTIDE SEQUENCE [LARGE SCALE GENOMIC DNA]</scope>
    <source>
        <strain evidence="6">female</strain>
    </source>
</reference>
<accession>A0A3B1KG83</accession>
<keyword evidence="3" id="KW-0812">Transmembrane</keyword>
<proteinExistence type="inferred from homology"/>
<evidence type="ECO:0000259" key="4">
    <source>
        <dbReference type="PROSITE" id="PS50835"/>
    </source>
</evidence>
<dbReference type="CDD" id="cd07698">
    <property type="entry name" value="IgC1_MHC_I_alpha3"/>
    <property type="match status" value="1"/>
</dbReference>
<keyword evidence="6" id="KW-1185">Reference proteome</keyword>
<dbReference type="InterPro" id="IPR050208">
    <property type="entry name" value="MHC_class-I_related"/>
</dbReference>
<dbReference type="Bgee" id="ENSAMXG00000009348">
    <property type="expression patterns" value="Expressed in pharyngeal gill and 5 other cell types or tissues"/>
</dbReference>
<evidence type="ECO:0000256" key="2">
    <source>
        <dbReference type="RuleBase" id="RU004439"/>
    </source>
</evidence>
<dbReference type="Pfam" id="PF07654">
    <property type="entry name" value="C1-set"/>
    <property type="match status" value="1"/>
</dbReference>
<dbReference type="InterPro" id="IPR011162">
    <property type="entry name" value="MHC_I/II-like_Ag-recog"/>
</dbReference>
<feature type="transmembrane region" description="Helical" evidence="3">
    <location>
        <begin position="297"/>
        <end position="323"/>
    </location>
</feature>
<name>A0A3B1KG83_ASTMX</name>
<reference evidence="5" key="3">
    <citation type="submission" date="2025-08" db="UniProtKB">
        <authorList>
            <consortium name="Ensembl"/>
        </authorList>
    </citation>
    <scope>IDENTIFICATION</scope>
</reference>
<keyword evidence="3" id="KW-1133">Transmembrane helix</keyword>
<dbReference type="PANTHER" id="PTHR16675:SF237">
    <property type="entry name" value="MHC CLASS I ANTIGEN TRANSCRIPT VARIANT 1-RELATED"/>
    <property type="match status" value="1"/>
</dbReference>
<dbReference type="SUPFAM" id="SSF48726">
    <property type="entry name" value="Immunoglobulin"/>
    <property type="match status" value="1"/>
</dbReference>
<dbReference type="InParanoid" id="A0A3B1KG83"/>
<reference evidence="6" key="1">
    <citation type="submission" date="2013-03" db="EMBL/GenBank/DDBJ databases">
        <authorList>
            <person name="Jeffery W."/>
            <person name="Warren W."/>
            <person name="Wilson R.K."/>
        </authorList>
    </citation>
    <scope>NUCLEOTIDE SEQUENCE</scope>
    <source>
        <strain evidence="6">female</strain>
    </source>
</reference>
<dbReference type="PROSITE" id="PS50835">
    <property type="entry name" value="IG_LIKE"/>
    <property type="match status" value="1"/>
</dbReference>
<dbReference type="InterPro" id="IPR013783">
    <property type="entry name" value="Ig-like_fold"/>
</dbReference>
<evidence type="ECO:0000313" key="5">
    <source>
        <dbReference type="Ensembl" id="ENSAMXP00000053548.1"/>
    </source>
</evidence>
<reference evidence="5" key="4">
    <citation type="submission" date="2025-09" db="UniProtKB">
        <authorList>
            <consortium name="Ensembl"/>
        </authorList>
    </citation>
    <scope>IDENTIFICATION</scope>
</reference>
<dbReference type="Proteomes" id="UP000018467">
    <property type="component" value="Unassembled WGS sequence"/>
</dbReference>